<keyword evidence="2" id="KW-1133">Transmembrane helix</keyword>
<keyword evidence="2" id="KW-0472">Membrane</keyword>
<keyword evidence="2" id="KW-0812">Transmembrane</keyword>
<feature type="transmembrane region" description="Helical" evidence="2">
    <location>
        <begin position="12"/>
        <end position="35"/>
    </location>
</feature>
<evidence type="ECO:0000313" key="3">
    <source>
        <dbReference type="EMBL" id="KAK7720562.1"/>
    </source>
</evidence>
<organism evidence="3 4">
    <name type="scientific">Diaporthe eres</name>
    <name type="common">Phomopsis oblonga</name>
    <dbReference type="NCBI Taxonomy" id="83184"/>
    <lineage>
        <taxon>Eukaryota</taxon>
        <taxon>Fungi</taxon>
        <taxon>Dikarya</taxon>
        <taxon>Ascomycota</taxon>
        <taxon>Pezizomycotina</taxon>
        <taxon>Sordariomycetes</taxon>
        <taxon>Sordariomycetidae</taxon>
        <taxon>Diaporthales</taxon>
        <taxon>Diaporthaceae</taxon>
        <taxon>Diaporthe</taxon>
        <taxon>Diaporthe eres species complex</taxon>
    </lineage>
</organism>
<feature type="compositionally biased region" description="Low complexity" evidence="1">
    <location>
        <begin position="244"/>
        <end position="253"/>
    </location>
</feature>
<reference evidence="3 4" key="1">
    <citation type="submission" date="2024-02" db="EMBL/GenBank/DDBJ databases">
        <title>De novo assembly and annotation of 12 fungi associated with fruit tree decline syndrome in Ontario, Canada.</title>
        <authorList>
            <person name="Sulman M."/>
            <person name="Ellouze W."/>
            <person name="Ilyukhin E."/>
        </authorList>
    </citation>
    <scope>NUCLEOTIDE SEQUENCE [LARGE SCALE GENOMIC DNA]</scope>
    <source>
        <strain evidence="3 4">M169</strain>
    </source>
</reference>
<dbReference type="PANTHER" id="PTHR35043:SF7">
    <property type="entry name" value="TRANSCRIPTION FACTOR DOMAIN-CONTAINING PROTEIN"/>
    <property type="match status" value="1"/>
</dbReference>
<gene>
    <name evidence="3" type="ORF">SLS63_009780</name>
</gene>
<feature type="transmembrane region" description="Helical" evidence="2">
    <location>
        <begin position="262"/>
        <end position="280"/>
    </location>
</feature>
<name>A0ABR1NYW3_DIAER</name>
<feature type="transmembrane region" description="Helical" evidence="2">
    <location>
        <begin position="324"/>
        <end position="345"/>
    </location>
</feature>
<evidence type="ECO:0000256" key="1">
    <source>
        <dbReference type="SAM" id="MobiDB-lite"/>
    </source>
</evidence>
<keyword evidence="4" id="KW-1185">Reference proteome</keyword>
<dbReference type="EMBL" id="JAKNSF020000074">
    <property type="protein sequence ID" value="KAK7720562.1"/>
    <property type="molecule type" value="Genomic_DNA"/>
</dbReference>
<dbReference type="PANTHER" id="PTHR35043">
    <property type="entry name" value="TRANSCRIPTION FACTOR DOMAIN-CONTAINING PROTEIN"/>
    <property type="match status" value="1"/>
</dbReference>
<evidence type="ECO:0000313" key="4">
    <source>
        <dbReference type="Proteomes" id="UP001430848"/>
    </source>
</evidence>
<evidence type="ECO:0000256" key="2">
    <source>
        <dbReference type="SAM" id="Phobius"/>
    </source>
</evidence>
<proteinExistence type="predicted"/>
<accession>A0ABR1NYW3</accession>
<protein>
    <recommendedName>
        <fullName evidence="5">Integral membrane protein</fullName>
    </recommendedName>
</protein>
<feature type="region of interest" description="Disordered" evidence="1">
    <location>
        <begin position="236"/>
        <end position="255"/>
    </location>
</feature>
<dbReference type="Proteomes" id="UP001430848">
    <property type="component" value="Unassembled WGS sequence"/>
</dbReference>
<feature type="transmembrane region" description="Helical" evidence="2">
    <location>
        <begin position="292"/>
        <end position="312"/>
    </location>
</feature>
<sequence>METAGWVPEPNCGRGTLSVVWACLPTIMFVLWTAIHLDASRSMGRGMWGLFVFFVPEAMPASAIDQLIKARRLQKRLRALSGWDSWTLKQSFLVVKRGVKGVGGGETLTPKRLVELAEQQQYMEKRKPVAHGSGGIHMDMLPSGDAIDRRSKKSWFEKILAGLQALWFCANIVSRLASGYPVTPLEDMTIAYTCCGLIASMAWLRCPQDIEEPFEVDLDAADDAVIAAVECGYSTGRDSDRDSTTTGSSSGSRCPVSASDGLMMGIVCVLLCLLAAIHIAEWSYPFPSAAEAWIWRSCSIATLPIGLLILFYGDRCRSTHWSMAWTAPGYVMVRLALLTVAATSFRRMPLSVFDTPEWSGYWAHIGK</sequence>
<comment type="caution">
    <text evidence="3">The sequence shown here is derived from an EMBL/GenBank/DDBJ whole genome shotgun (WGS) entry which is preliminary data.</text>
</comment>
<evidence type="ECO:0008006" key="5">
    <source>
        <dbReference type="Google" id="ProtNLM"/>
    </source>
</evidence>